<organism evidence="3 4">
    <name type="scientific">Clathrus columnatus</name>
    <dbReference type="NCBI Taxonomy" id="1419009"/>
    <lineage>
        <taxon>Eukaryota</taxon>
        <taxon>Fungi</taxon>
        <taxon>Dikarya</taxon>
        <taxon>Basidiomycota</taxon>
        <taxon>Agaricomycotina</taxon>
        <taxon>Agaricomycetes</taxon>
        <taxon>Phallomycetidae</taxon>
        <taxon>Phallales</taxon>
        <taxon>Clathraceae</taxon>
        <taxon>Clathrus</taxon>
    </lineage>
</organism>
<sequence>MNVSTSAPSPASDISQTYGAVYIGGKYTQLNWLEEYLKLLNTQFSLLLFFRVGVVWSVDLVHLVFIGRAVYYYLVLNWGNGNVLPFSIWTFDAHLVLLGLATILCQSFFLRRIYIFSGRNLPLLIFLIVMCLSVFALALYASIKDIQVSVVKEFMILKPEVTALFSIGAGSDVIIALLLCYYLRRQNTNSTFSRTHSIIAILIRYTVTTGLATRQAFLLLQKAMHLSLGRMYTNALLATLNSRRTLREMHDPSKGRHSVKPAMSSRHTGTFKGQGVSIQIETVQKTSERDPYSPASYKNSERTSDYDIELGAVENVMTDIVPGPVNLYGYNKQWESELAAGRAEAI</sequence>
<name>A0AAV5AIY2_9AGAM</name>
<feature type="transmembrane region" description="Helical" evidence="1">
    <location>
        <begin position="86"/>
        <end position="109"/>
    </location>
</feature>
<evidence type="ECO:0000259" key="2">
    <source>
        <dbReference type="Pfam" id="PF20152"/>
    </source>
</evidence>
<dbReference type="Proteomes" id="UP001050691">
    <property type="component" value="Unassembled WGS sequence"/>
</dbReference>
<keyword evidence="1" id="KW-0812">Transmembrane</keyword>
<keyword evidence="1" id="KW-0472">Membrane</keyword>
<evidence type="ECO:0000256" key="1">
    <source>
        <dbReference type="SAM" id="Phobius"/>
    </source>
</evidence>
<dbReference type="PANTHER" id="PTHR40465">
    <property type="entry name" value="CHROMOSOME 1, WHOLE GENOME SHOTGUN SEQUENCE"/>
    <property type="match status" value="1"/>
</dbReference>
<dbReference type="AlphaFoldDB" id="A0AAV5AIY2"/>
<feature type="transmembrane region" description="Helical" evidence="1">
    <location>
        <begin position="163"/>
        <end position="183"/>
    </location>
</feature>
<reference evidence="3" key="1">
    <citation type="submission" date="2021-10" db="EMBL/GenBank/DDBJ databases">
        <title>De novo Genome Assembly of Clathrus columnatus (Basidiomycota, Fungi) Using Illumina and Nanopore Sequence Data.</title>
        <authorList>
            <person name="Ogiso-Tanaka E."/>
            <person name="Itagaki H."/>
            <person name="Hosoya T."/>
            <person name="Hosaka K."/>
        </authorList>
    </citation>
    <scope>NUCLEOTIDE SEQUENCE</scope>
    <source>
        <strain evidence="3">MO-923</strain>
    </source>
</reference>
<proteinExistence type="predicted"/>
<dbReference type="EMBL" id="BPWL01000007">
    <property type="protein sequence ID" value="GJJ12643.1"/>
    <property type="molecule type" value="Genomic_DNA"/>
</dbReference>
<dbReference type="InterPro" id="IPR045339">
    <property type="entry name" value="DUF6534"/>
</dbReference>
<evidence type="ECO:0000313" key="4">
    <source>
        <dbReference type="Proteomes" id="UP001050691"/>
    </source>
</evidence>
<feature type="transmembrane region" description="Helical" evidence="1">
    <location>
        <begin position="48"/>
        <end position="74"/>
    </location>
</feature>
<protein>
    <recommendedName>
        <fullName evidence="2">DUF6534 domain-containing protein</fullName>
    </recommendedName>
</protein>
<feature type="domain" description="DUF6534" evidence="2">
    <location>
        <begin position="169"/>
        <end position="244"/>
    </location>
</feature>
<evidence type="ECO:0000313" key="3">
    <source>
        <dbReference type="EMBL" id="GJJ12643.1"/>
    </source>
</evidence>
<feature type="transmembrane region" description="Helical" evidence="1">
    <location>
        <begin position="121"/>
        <end position="143"/>
    </location>
</feature>
<comment type="caution">
    <text evidence="3">The sequence shown here is derived from an EMBL/GenBank/DDBJ whole genome shotgun (WGS) entry which is preliminary data.</text>
</comment>
<dbReference type="PANTHER" id="PTHR40465:SF1">
    <property type="entry name" value="DUF6534 DOMAIN-CONTAINING PROTEIN"/>
    <property type="match status" value="1"/>
</dbReference>
<gene>
    <name evidence="3" type="ORF">Clacol_006886</name>
</gene>
<keyword evidence="1" id="KW-1133">Transmembrane helix</keyword>
<dbReference type="Pfam" id="PF20152">
    <property type="entry name" value="DUF6534"/>
    <property type="match status" value="1"/>
</dbReference>
<accession>A0AAV5AIY2</accession>
<keyword evidence="4" id="KW-1185">Reference proteome</keyword>